<dbReference type="SUPFAM" id="SSF56954">
    <property type="entry name" value="Outer membrane efflux proteins (OEP)"/>
    <property type="match status" value="1"/>
</dbReference>
<dbReference type="InterPro" id="IPR003423">
    <property type="entry name" value="OMP_efflux"/>
</dbReference>
<evidence type="ECO:0000256" key="3">
    <source>
        <dbReference type="SAM" id="MobiDB-lite"/>
    </source>
</evidence>
<dbReference type="OrthoDB" id="237412at2"/>
<organism evidence="5 6">
    <name type="scientific">Arenimonas caeni</name>
    <dbReference type="NCBI Taxonomy" id="2058085"/>
    <lineage>
        <taxon>Bacteria</taxon>
        <taxon>Pseudomonadati</taxon>
        <taxon>Pseudomonadota</taxon>
        <taxon>Gammaproteobacteria</taxon>
        <taxon>Lysobacterales</taxon>
        <taxon>Lysobacteraceae</taxon>
        <taxon>Arenimonas</taxon>
    </lineage>
</organism>
<comment type="caution">
    <text evidence="5">The sequence shown here is derived from an EMBL/GenBank/DDBJ whole genome shotgun (WGS) entry which is preliminary data.</text>
</comment>
<feature type="chain" id="PRO_5015176624" description="TolC family protein" evidence="4">
    <location>
        <begin position="25"/>
        <end position="613"/>
    </location>
</feature>
<feature type="signal peptide" evidence="4">
    <location>
        <begin position="1"/>
        <end position="24"/>
    </location>
</feature>
<dbReference type="PANTHER" id="PTHR30203">
    <property type="entry name" value="OUTER MEMBRANE CATION EFFLUX PROTEIN"/>
    <property type="match status" value="1"/>
</dbReference>
<feature type="compositionally biased region" description="Basic and acidic residues" evidence="3">
    <location>
        <begin position="599"/>
        <end position="613"/>
    </location>
</feature>
<feature type="region of interest" description="Disordered" evidence="3">
    <location>
        <begin position="473"/>
        <end position="613"/>
    </location>
</feature>
<evidence type="ECO:0000256" key="1">
    <source>
        <dbReference type="ARBA" id="ARBA00007613"/>
    </source>
</evidence>
<feature type="coiled-coil region" evidence="2">
    <location>
        <begin position="336"/>
        <end position="363"/>
    </location>
</feature>
<dbReference type="AlphaFoldDB" id="A0A2P6MB27"/>
<evidence type="ECO:0008006" key="7">
    <source>
        <dbReference type="Google" id="ProtNLM"/>
    </source>
</evidence>
<protein>
    <recommendedName>
        <fullName evidence="7">TolC family protein</fullName>
    </recommendedName>
</protein>
<dbReference type="PANTHER" id="PTHR30203:SF24">
    <property type="entry name" value="BLR4935 PROTEIN"/>
    <property type="match status" value="1"/>
</dbReference>
<proteinExistence type="inferred from homology"/>
<keyword evidence="4" id="KW-0732">Signal</keyword>
<dbReference type="InterPro" id="IPR010131">
    <property type="entry name" value="MdtP/NodT-like"/>
</dbReference>
<sequence length="613" mass="65317">MTLRFRPAALAVALSLALSGCASLASRPGDTDINALLAERRGPQVEWSAVGQPPPERQAIDQWLGAPMTAEAAVRVAMLRSPRLQQEYARLGLARADVLEAVQVANPTLSLSRSYLDPGSGYNRLAGLTLPLADLLVLPVRTRLAHAEYERAKLEIAGAVLNVAADVEAAWYTYVGAQQVADMRTAVAGGADAAAELAQRFFDAGNISELQLKQEQAAASEARIIAARARADAGRARLTLNTLLGLSGEDAAWATSDRLPMPVGAEDDPQQLAELARTSSLELLAARQQADILMDALGITRKLRWLGGSEIGYERERDADGTRLRGPTLDLELPIFNQGQAKLARAEALLAEARARVAQAELGVDNAVRLGAEQVRELSQVVAIHREALIPQREKVVERSQQEQNFMLIGVFELIQAKVQEYNAYESYLEAVRDYWLARVELMRAVGQRLPSDAAIGDRTPSVQDILTPSAEEAMPGMDHSGHDMSSMPATPAGAMEDMDHSGMDMPAKPDASAAPAAAPASAIEGMDHSGMDMPAKPDAPAPPTAAPVDAMEGMDHSGMDMPPTPPASTPAPVDHSKHGTPPASPAPPTEDEKETEDDTRTPPDHSAHGGTP</sequence>
<dbReference type="GO" id="GO:0015562">
    <property type="term" value="F:efflux transmembrane transporter activity"/>
    <property type="evidence" value="ECO:0007669"/>
    <property type="project" value="InterPro"/>
</dbReference>
<evidence type="ECO:0000313" key="5">
    <source>
        <dbReference type="EMBL" id="PRH83200.1"/>
    </source>
</evidence>
<keyword evidence="2" id="KW-0175">Coiled coil</keyword>
<reference evidence="5 6" key="1">
    <citation type="submission" date="2018-03" db="EMBL/GenBank/DDBJ databases">
        <title>Arenimonas caeni sp. nov., isolated from activated sludge.</title>
        <authorList>
            <person name="Liu H."/>
        </authorList>
    </citation>
    <scope>NUCLEOTIDE SEQUENCE [LARGE SCALE GENOMIC DNA]</scope>
    <source>
        <strain evidence="6">z29</strain>
    </source>
</reference>
<dbReference type="PROSITE" id="PS51257">
    <property type="entry name" value="PROKAR_LIPOPROTEIN"/>
    <property type="match status" value="1"/>
</dbReference>
<dbReference type="Proteomes" id="UP000241736">
    <property type="component" value="Unassembled WGS sequence"/>
</dbReference>
<comment type="similarity">
    <text evidence="1">Belongs to the outer membrane factor (OMF) (TC 1.B.17) family.</text>
</comment>
<gene>
    <name evidence="5" type="ORF">C6N40_03290</name>
</gene>
<name>A0A2P6MB27_9GAMM</name>
<accession>A0A2P6MB27</accession>
<dbReference type="Pfam" id="PF02321">
    <property type="entry name" value="OEP"/>
    <property type="match status" value="1"/>
</dbReference>
<dbReference type="Gene3D" id="1.20.1600.10">
    <property type="entry name" value="Outer membrane efflux proteins (OEP)"/>
    <property type="match status" value="1"/>
</dbReference>
<evidence type="ECO:0000256" key="4">
    <source>
        <dbReference type="SAM" id="SignalP"/>
    </source>
</evidence>
<feature type="compositionally biased region" description="Low complexity" evidence="3">
    <location>
        <begin position="507"/>
        <end position="523"/>
    </location>
</feature>
<evidence type="ECO:0000313" key="6">
    <source>
        <dbReference type="Proteomes" id="UP000241736"/>
    </source>
</evidence>
<keyword evidence="6" id="KW-1185">Reference proteome</keyword>
<evidence type="ECO:0000256" key="2">
    <source>
        <dbReference type="SAM" id="Coils"/>
    </source>
</evidence>
<dbReference type="EMBL" id="PVLF01000003">
    <property type="protein sequence ID" value="PRH83200.1"/>
    <property type="molecule type" value="Genomic_DNA"/>
</dbReference>
<dbReference type="RefSeq" id="WP_106989583.1">
    <property type="nucleotide sequence ID" value="NZ_KZ679085.1"/>
</dbReference>